<evidence type="ECO:0000313" key="3">
    <source>
        <dbReference type="Proteomes" id="UP001604336"/>
    </source>
</evidence>
<dbReference type="Pfam" id="PF08268">
    <property type="entry name" value="FBA_3"/>
    <property type="match status" value="1"/>
</dbReference>
<dbReference type="EMBL" id="JBFOLK010000008">
    <property type="protein sequence ID" value="KAL2490891.1"/>
    <property type="molecule type" value="Genomic_DNA"/>
</dbReference>
<dbReference type="SUPFAM" id="SSF50965">
    <property type="entry name" value="Galactose oxidase, central domain"/>
    <property type="match status" value="1"/>
</dbReference>
<dbReference type="InterPro" id="IPR036047">
    <property type="entry name" value="F-box-like_dom_sf"/>
</dbReference>
<dbReference type="PANTHER" id="PTHR31111">
    <property type="entry name" value="BNAA05G37150D PROTEIN-RELATED"/>
    <property type="match status" value="1"/>
</dbReference>
<proteinExistence type="predicted"/>
<comment type="caution">
    <text evidence="2">The sequence shown here is derived from an EMBL/GenBank/DDBJ whole genome shotgun (WGS) entry which is preliminary data.</text>
</comment>
<gene>
    <name evidence="2" type="ORF">Adt_26519</name>
</gene>
<dbReference type="PANTHER" id="PTHR31111:SF136">
    <property type="entry name" value="F-BOX ASSOCIATED DOMAIN-CONTAINING PROTEIN"/>
    <property type="match status" value="1"/>
</dbReference>
<dbReference type="InterPro" id="IPR011043">
    <property type="entry name" value="Gal_Oxase/kelch_b-propeller"/>
</dbReference>
<keyword evidence="3" id="KW-1185">Reference proteome</keyword>
<name>A0ABD1RRT7_9LAMI</name>
<accession>A0ABD1RRT7</accession>
<dbReference type="SUPFAM" id="SSF81383">
    <property type="entry name" value="F-box domain"/>
    <property type="match status" value="1"/>
</dbReference>
<dbReference type="PROSITE" id="PS50181">
    <property type="entry name" value="FBOX"/>
    <property type="match status" value="1"/>
</dbReference>
<dbReference type="Proteomes" id="UP001604336">
    <property type="component" value="Unassembled WGS sequence"/>
</dbReference>
<dbReference type="NCBIfam" id="TIGR01640">
    <property type="entry name" value="F_box_assoc_1"/>
    <property type="match status" value="1"/>
</dbReference>
<sequence length="319" mass="36969">MKIQKTEFSIPEDILIEVLKEFPVKSLLRLRCVCKQWLSIIDDTLFVSVHRARSYSRPGGVSFLINVETGETTNLFSFHPEPCSPPPRYIFTKEGHGLSQTTAPVEGLVAFCNKIWNPSTRKIINLPPLPNKFPIKKPQYLLGFNRSSNEYKVLAIFRVKGGIKRCVSKVLTLGSNSWREADYLGHRGLYSNFCMTSCCFNDILYIYPYCTGSLIVFDLGTEKSRLIPFPLTKEFGIHCQLHEVRGNLVVYMSKSKFIWKLEDEKSGRWTKENIIFPRNWKLNSPNWSCHYPYYFLYNLHSVPELKNRLRSVHHCSKLS</sequence>
<dbReference type="InterPro" id="IPR013187">
    <property type="entry name" value="F-box-assoc_dom_typ3"/>
</dbReference>
<organism evidence="2 3">
    <name type="scientific">Abeliophyllum distichum</name>
    <dbReference type="NCBI Taxonomy" id="126358"/>
    <lineage>
        <taxon>Eukaryota</taxon>
        <taxon>Viridiplantae</taxon>
        <taxon>Streptophyta</taxon>
        <taxon>Embryophyta</taxon>
        <taxon>Tracheophyta</taxon>
        <taxon>Spermatophyta</taxon>
        <taxon>Magnoliopsida</taxon>
        <taxon>eudicotyledons</taxon>
        <taxon>Gunneridae</taxon>
        <taxon>Pentapetalae</taxon>
        <taxon>asterids</taxon>
        <taxon>lamiids</taxon>
        <taxon>Lamiales</taxon>
        <taxon>Oleaceae</taxon>
        <taxon>Forsythieae</taxon>
        <taxon>Abeliophyllum</taxon>
    </lineage>
</organism>
<dbReference type="Gene3D" id="1.20.1280.50">
    <property type="match status" value="1"/>
</dbReference>
<dbReference type="Pfam" id="PF00646">
    <property type="entry name" value="F-box"/>
    <property type="match status" value="1"/>
</dbReference>
<dbReference type="SMART" id="SM00256">
    <property type="entry name" value="FBOX"/>
    <property type="match status" value="1"/>
</dbReference>
<reference evidence="3" key="1">
    <citation type="submission" date="2024-07" db="EMBL/GenBank/DDBJ databases">
        <title>Two chromosome-level genome assemblies of Korean endemic species Abeliophyllum distichum and Forsythia ovata (Oleaceae).</title>
        <authorList>
            <person name="Jang H."/>
        </authorList>
    </citation>
    <scope>NUCLEOTIDE SEQUENCE [LARGE SCALE GENOMIC DNA]</scope>
</reference>
<dbReference type="CDD" id="cd22157">
    <property type="entry name" value="F-box_AtFBW1-like"/>
    <property type="match status" value="1"/>
</dbReference>
<dbReference type="InterPro" id="IPR001810">
    <property type="entry name" value="F-box_dom"/>
</dbReference>
<feature type="domain" description="F-box" evidence="1">
    <location>
        <begin position="4"/>
        <end position="49"/>
    </location>
</feature>
<protein>
    <submittedName>
        <fullName evidence="2">F-box protein</fullName>
    </submittedName>
</protein>
<evidence type="ECO:0000313" key="2">
    <source>
        <dbReference type="EMBL" id="KAL2490891.1"/>
    </source>
</evidence>
<dbReference type="InterPro" id="IPR017451">
    <property type="entry name" value="F-box-assoc_interact_dom"/>
</dbReference>
<evidence type="ECO:0000259" key="1">
    <source>
        <dbReference type="PROSITE" id="PS50181"/>
    </source>
</evidence>
<dbReference type="AlphaFoldDB" id="A0ABD1RRT7"/>